<dbReference type="InterPro" id="IPR045851">
    <property type="entry name" value="AMP-bd_C_sf"/>
</dbReference>
<dbReference type="SUPFAM" id="SSF52777">
    <property type="entry name" value="CoA-dependent acyltransferases"/>
    <property type="match status" value="12"/>
</dbReference>
<dbReference type="InterPro" id="IPR009081">
    <property type="entry name" value="PP-bd_ACP"/>
</dbReference>
<feature type="domain" description="Carrier" evidence="5">
    <location>
        <begin position="4126"/>
        <end position="4203"/>
    </location>
</feature>
<feature type="region of interest" description="Disordered" evidence="4">
    <location>
        <begin position="4645"/>
        <end position="4685"/>
    </location>
</feature>
<dbReference type="Pfam" id="PF00668">
    <property type="entry name" value="Condensation"/>
    <property type="match status" value="6"/>
</dbReference>
<protein>
    <submittedName>
        <fullName evidence="6">Putative non-ribosomal peptide synthetase</fullName>
    </submittedName>
</protein>
<dbReference type="PANTHER" id="PTHR45527:SF1">
    <property type="entry name" value="FATTY ACID SYNTHASE"/>
    <property type="match status" value="1"/>
</dbReference>
<dbReference type="NCBIfam" id="TIGR01733">
    <property type="entry name" value="AA-adenyl-dom"/>
    <property type="match status" value="5"/>
</dbReference>
<feature type="region of interest" description="Disordered" evidence="4">
    <location>
        <begin position="1269"/>
        <end position="1288"/>
    </location>
</feature>
<feature type="domain" description="Carrier" evidence="5">
    <location>
        <begin position="5693"/>
        <end position="5767"/>
    </location>
</feature>
<feature type="domain" description="Carrier" evidence="5">
    <location>
        <begin position="4687"/>
        <end position="4766"/>
    </location>
</feature>
<dbReference type="Gene3D" id="3.30.559.30">
    <property type="entry name" value="Nonribosomal peptide synthetase, condensation domain"/>
    <property type="match status" value="6"/>
</dbReference>
<dbReference type="Pfam" id="PF00550">
    <property type="entry name" value="PP-binding"/>
    <property type="match status" value="6"/>
</dbReference>
<dbReference type="GO" id="GO:0043041">
    <property type="term" value="P:amino acid activation for nonribosomal peptide biosynthetic process"/>
    <property type="evidence" value="ECO:0007669"/>
    <property type="project" value="TreeGrafter"/>
</dbReference>
<comment type="cofactor">
    <cofactor evidence="1">
        <name>pantetheine 4'-phosphate</name>
        <dbReference type="ChEBI" id="CHEBI:47942"/>
    </cofactor>
</comment>
<evidence type="ECO:0000256" key="2">
    <source>
        <dbReference type="ARBA" id="ARBA00022450"/>
    </source>
</evidence>
<dbReference type="PROSITE" id="PS00012">
    <property type="entry name" value="PHOSPHOPANTETHEINE"/>
    <property type="match status" value="1"/>
</dbReference>
<dbReference type="SUPFAM" id="SSF56801">
    <property type="entry name" value="Acetyl-CoA synthetase-like"/>
    <property type="match status" value="5"/>
</dbReference>
<dbReference type="PROSITE" id="PS00455">
    <property type="entry name" value="AMP_BINDING"/>
    <property type="match status" value="4"/>
</dbReference>
<dbReference type="GO" id="GO:0044550">
    <property type="term" value="P:secondary metabolite biosynthetic process"/>
    <property type="evidence" value="ECO:0007669"/>
    <property type="project" value="TreeGrafter"/>
</dbReference>
<dbReference type="Gene3D" id="1.10.1200.10">
    <property type="entry name" value="ACP-like"/>
    <property type="match status" value="4"/>
</dbReference>
<dbReference type="InterPro" id="IPR006162">
    <property type="entry name" value="Ppantetheine_attach_site"/>
</dbReference>
<dbReference type="SUPFAM" id="SSF47336">
    <property type="entry name" value="ACP-like"/>
    <property type="match status" value="6"/>
</dbReference>
<dbReference type="InterPro" id="IPR036736">
    <property type="entry name" value="ACP-like_sf"/>
</dbReference>
<feature type="domain" description="Carrier" evidence="5">
    <location>
        <begin position="2026"/>
        <end position="2100"/>
    </location>
</feature>
<dbReference type="InterPro" id="IPR025110">
    <property type="entry name" value="AMP-bd_C"/>
</dbReference>
<dbReference type="Pfam" id="PF00975">
    <property type="entry name" value="Thioesterase"/>
    <property type="match status" value="1"/>
</dbReference>
<dbReference type="InterPro" id="IPR029058">
    <property type="entry name" value="AB_hydrolase_fold"/>
</dbReference>
<dbReference type="CDD" id="cd05930">
    <property type="entry name" value="A_NRPS"/>
    <property type="match status" value="4"/>
</dbReference>
<dbReference type="UniPathway" id="UPA00011"/>
<dbReference type="STRING" id="1223545.GS4_16_00010"/>
<dbReference type="PROSITE" id="PS50075">
    <property type="entry name" value="CARRIER"/>
    <property type="match status" value="6"/>
</dbReference>
<keyword evidence="2" id="KW-0596">Phosphopantetheine</keyword>
<comment type="caution">
    <text evidence="6">The sequence shown here is derived from an EMBL/GenBank/DDBJ whole genome shotgun (WGS) entry which is preliminary data.</text>
</comment>
<evidence type="ECO:0000256" key="1">
    <source>
        <dbReference type="ARBA" id="ARBA00001957"/>
    </source>
</evidence>
<dbReference type="InterPro" id="IPR010071">
    <property type="entry name" value="AA_adenyl_dom"/>
</dbReference>
<dbReference type="InterPro" id="IPR020802">
    <property type="entry name" value="TesA-like"/>
</dbReference>
<dbReference type="InterPro" id="IPR042099">
    <property type="entry name" value="ANL_N_sf"/>
</dbReference>
<dbReference type="InterPro" id="IPR000873">
    <property type="entry name" value="AMP-dep_synth/lig_dom"/>
</dbReference>
<feature type="domain" description="Carrier" evidence="5">
    <location>
        <begin position="987"/>
        <end position="1062"/>
    </location>
</feature>
<accession>M0QM50</accession>
<dbReference type="EMBL" id="BANX01000016">
    <property type="protein sequence ID" value="GAC68472.1"/>
    <property type="molecule type" value="Genomic_DNA"/>
</dbReference>
<dbReference type="InterPro" id="IPR001242">
    <property type="entry name" value="Condensation_dom"/>
</dbReference>
<dbReference type="Gene3D" id="3.30.559.10">
    <property type="entry name" value="Chloramphenicol acetyltransferase-like domain"/>
    <property type="match status" value="6"/>
</dbReference>
<dbReference type="PANTHER" id="PTHR45527">
    <property type="entry name" value="NONRIBOSOMAL PEPTIDE SYNTHETASE"/>
    <property type="match status" value="1"/>
</dbReference>
<gene>
    <name evidence="6" type="ORF">GS4_16_00010</name>
</gene>
<organism evidence="6 7">
    <name type="scientific">Gordonia soli NBRC 108243</name>
    <dbReference type="NCBI Taxonomy" id="1223545"/>
    <lineage>
        <taxon>Bacteria</taxon>
        <taxon>Bacillati</taxon>
        <taxon>Actinomycetota</taxon>
        <taxon>Actinomycetes</taxon>
        <taxon>Mycobacteriales</taxon>
        <taxon>Gordoniaceae</taxon>
        <taxon>Gordonia</taxon>
    </lineage>
</organism>
<evidence type="ECO:0000256" key="4">
    <source>
        <dbReference type="SAM" id="MobiDB-lite"/>
    </source>
</evidence>
<evidence type="ECO:0000259" key="5">
    <source>
        <dbReference type="PROSITE" id="PS50075"/>
    </source>
</evidence>
<dbReference type="eggNOG" id="COG1020">
    <property type="taxonomic scope" value="Bacteria"/>
</dbReference>
<dbReference type="InterPro" id="IPR020845">
    <property type="entry name" value="AMP-binding_CS"/>
</dbReference>
<dbReference type="SMART" id="SM00824">
    <property type="entry name" value="PKS_TE"/>
    <property type="match status" value="1"/>
</dbReference>
<dbReference type="Gene3D" id="3.30.300.30">
    <property type="match status" value="5"/>
</dbReference>
<dbReference type="Pfam" id="PF00501">
    <property type="entry name" value="AMP-binding"/>
    <property type="match status" value="5"/>
</dbReference>
<name>M0QM50_9ACTN</name>
<dbReference type="Gene3D" id="3.40.50.12780">
    <property type="entry name" value="N-terminal domain of ligase-like"/>
    <property type="match status" value="5"/>
</dbReference>
<dbReference type="NCBIfam" id="NF003417">
    <property type="entry name" value="PRK04813.1"/>
    <property type="match status" value="5"/>
</dbReference>
<dbReference type="SUPFAM" id="SSF53474">
    <property type="entry name" value="alpha/beta-Hydrolases"/>
    <property type="match status" value="1"/>
</dbReference>
<evidence type="ECO:0000313" key="6">
    <source>
        <dbReference type="EMBL" id="GAC68472.1"/>
    </source>
</evidence>
<dbReference type="GO" id="GO:0008610">
    <property type="term" value="P:lipid biosynthetic process"/>
    <property type="evidence" value="ECO:0007669"/>
    <property type="project" value="UniProtKB-ARBA"/>
</dbReference>
<keyword evidence="3" id="KW-0597">Phosphoprotein</keyword>
<reference evidence="6 7" key="1">
    <citation type="submission" date="2013-01" db="EMBL/GenBank/DDBJ databases">
        <title>Whole genome shotgun sequence of Gordonia soli NBRC 108243.</title>
        <authorList>
            <person name="Isaki-Nakamura S."/>
            <person name="Hosoyama A."/>
            <person name="Tsuchikane K."/>
            <person name="Ando Y."/>
            <person name="Baba S."/>
            <person name="Ohji S."/>
            <person name="Hamada M."/>
            <person name="Tamura T."/>
            <person name="Yamazoe A."/>
            <person name="Yamazaki S."/>
            <person name="Fujita N."/>
        </authorList>
    </citation>
    <scope>NUCLEOTIDE SEQUENCE [LARGE SCALE GENOMIC DNA]</scope>
    <source>
        <strain evidence="6 7">NBRC 108243</strain>
    </source>
</reference>
<dbReference type="Proteomes" id="UP000011666">
    <property type="component" value="Unassembled WGS sequence"/>
</dbReference>
<dbReference type="GO" id="GO:0005737">
    <property type="term" value="C:cytoplasm"/>
    <property type="evidence" value="ECO:0007669"/>
    <property type="project" value="TreeGrafter"/>
</dbReference>
<dbReference type="Pfam" id="PF13193">
    <property type="entry name" value="AMP-binding_C"/>
    <property type="match status" value="3"/>
</dbReference>
<dbReference type="SMART" id="SM00823">
    <property type="entry name" value="PKS_PP"/>
    <property type="match status" value="5"/>
</dbReference>
<feature type="domain" description="Carrier" evidence="5">
    <location>
        <begin position="3072"/>
        <end position="3148"/>
    </location>
</feature>
<proteinExistence type="predicted"/>
<dbReference type="GO" id="GO:0003824">
    <property type="term" value="F:catalytic activity"/>
    <property type="evidence" value="ECO:0007669"/>
    <property type="project" value="InterPro"/>
</dbReference>
<dbReference type="InterPro" id="IPR001031">
    <property type="entry name" value="Thioesterase"/>
</dbReference>
<dbReference type="GO" id="GO:0031177">
    <property type="term" value="F:phosphopantetheine binding"/>
    <property type="evidence" value="ECO:0007669"/>
    <property type="project" value="InterPro"/>
</dbReference>
<dbReference type="Gene3D" id="3.40.50.1820">
    <property type="entry name" value="alpha/beta hydrolase"/>
    <property type="match status" value="2"/>
</dbReference>
<dbReference type="InterPro" id="IPR020806">
    <property type="entry name" value="PKS_PP-bd"/>
</dbReference>
<evidence type="ECO:0000313" key="7">
    <source>
        <dbReference type="Proteomes" id="UP000011666"/>
    </source>
</evidence>
<sequence>MTGTARATRVNVHTFPLTRAQRALWIAQERNPQAPLNIAQYVEISGPIDTDAFIEHVSAAVRRDRFMQVRYERSGDEIVGLWDPTLSDAPECVDLRAERDPRAAAEAFMVADVTRPIDPLVDRLMVAHLFDLGRNQFIFYNRAHHLVVDGVSGKNALQSMLEAYTAGVEGRPTVTTRFVDFAAAAEDDARYDDSLRRRRDRAYWLDELSGAAAPPTLSLRQGGLSPNNIRRTDSLPRRTMDLLRRACDGSGHSEAVVIATALVVYMYRFTGRRDLIVGLPVAARTTATLRNTPLPVSNVVPLRVALAADGGTVREVVRRVQKALSGALRHQRHRLEDILDEPSLRSLADSTGQRGLNAPQLNLMLFDRVMRCGAAAGTFRLLTTSPVDDMSVNVYPSAPVDACRTDVTPLVVEIEANPSRYDAAEVGLHHRGLVAALHQVAESLLGERDRTVVELLPGPDFASPPMSEQVPQPNTLPAVLDGAVDAYMDHPALADGIRDLTFGELDGIARGVAEQLIDRGVGVGSAVAILARQSPESVIAWWSVARTGAAILLIDPGQPSARIERILANAGPVVMLVATSRPQDRTDYDGVVQLSLADLLQTRASGAIVVAEPTLDDIAYIVYTSGTTGDPKGVTITHGGLAMLIKSQRKAFGSTSKNSRSERSRIAAVSSPMFDAAHFEILLSVAIGACLVPLSFDDGDSLGRAIRTHRITHLATTPAVLTDLSPAGLPSTVMSVGESLPVSLARSILDQGRRRLLNLYGPAEFSVWATAAEVTVATVANSAENSHATVPIGDVVPDASFRVLDGRLRPVVHGAAGELYLVGRQCARGYLDERQLTSMRFVADPWGSGQRMYRTGDRVRVDPGSGELVYLGRTDHQVSVRGVRIEPAEVEMAASAVSGVRAALVVWSADSDGDVALDLAVTTEEVRDDTALRVLIRDQLAMQLPTAMWPRHVVIVDQMPRSDSGKVDRDELRRLIEEGSAQRDFVPASDPAESMVARVVSDVLGVPTPSMGDHLLELGATSMSAVRLRNALARESHRVVEVGEVLAARDLRDLSLRVQRAPSSNDLDDVGTLSTRITSAQRSMILQAGLFSGVDADTIAVTIHMVGRRQEDVRGALIDVLTRHEILRTVIDAVDGDFRQQVLTVDEAAARILVDRTVDRYEVADPLGDIPIRILITGRDTDVDSSVVDVVAHHIVLDDESVAVLLRDLEAAYGARVSQAPARQRAAAVGYGVAAAAIQLRDRSRDHLWSRIDRDLEFWIRELGDTPSRTSIPSNDPGRLRASSGSNAGSMRAALGQPDLSELLAAARSHRVTAYSWIHAAVAVVVNRFTNSDDVVITIPSAGRDPEADLVVGLWTNPIAIRSKLRPGATFAELVKETSDAVRAGLDHSAAPFSAVVDAVSPARDPFEWPLSDVVLTHRDESVNSGILGPGVAITVHPAKSANIPLKIATAVTDGDLSIEITYRTDRFAAHMVRALVDYLCEVLRATVRTPHQTLRSLGSAARENGDVTGVDDDVVTAIRRVSETAPERVAVLDGDSSMTYGELCRAAGWVVAELYSREIDVSKPVVVLAPRGAEMVVAMVGVMMSGAPYLPVDPGDPPDRIAHLAHDAGASAAVVVASGPTGRLAALDIPIVELPRRVHPTDDASWSRILPRSAAYLIYTSGTSGKPKGVIVSHRSVMTMLDSYRRRYDLTADDVMSCVHSVAFDASVLEIFSALTTGARLVIVDDEVRRDPALLWPTLVDTGVTVTVHTQSAFYALADVAVRSGEPGSIRQVVLGGEALRPPRIEQFIDEFRGRIRVDNLWGATEGTVCATATSVDPRDDRSLIGSPMDHAGIALLDRWLRPVPVGVWADMYQLGPQLARGYHGRCDLTAGFFVAAVGGTPGARMYRTGDIARRCPDGNIEYRGRSDDQVQLRGFRVEPREVAAVLATHPAVTDAVCVTGDPDRAGESALTGWIVPMPTHLESAGSLDLIDDVRAFAAKFLPPHAVPHRIHVVGAWPRTTSGKIDLAALRSVGLSRLAPVGDPGPDFEIVASAVASVVDVSVEDLRPSDRLLDLGVNSVSLMHISLALADRIEKPVRVRDLAEAVDLAAVVDLISSAHGSVNLAGRLDGVTLPEEWIRPQQHEIWLLNRVAPNNAVYHLPTLMHVRRGFTASDVHRALNRLVYRHAPLRTVFEDRDGYPTARELSGAELHSRLQIVDSHSATSIDAADEFVEDYSRRPFDLSRELPWRAAVMSSGDDVSLLVVAHHVAVDAWSAQILLQDFEFVLRSQIDGAAETSTESELPETMSVNVGGAAAPTEDEHRVARQYWRRRLKGAPPYIDLPSPAVRSTDEGDAQPGTYLDRTLPAEVRDALANLTRSLDAHVFHAVHVAWAVTVARFSDCGDVVIGVPSSGRTTSDDLKRVGMFVRTLLLRSTELKKRTLGEAITESVYSTVDSERHSVIGYSGMIAAVEPERLPRRAPYLDVLLSFGDQTVAWEPVDASVRKQVPIRVGHARVPIELTVTDNGGDSDMSVTLTVAHELVDVTAAGSMLDVFIDVVARLGTADPNDPLDLVAFGSEPLRPPKRRTTEPVEPIGAIRSHARSRPAADAVSDGVRSLTYQQMIDAVDRFAVTLADAGFGPGDRLAVLMPPRVEAIVAILAVLSRGIAYVPVDPSNPPARVEQILRLSGALGVITGTDGVEARIAPTATRCRSALLSPGEVEAYVIFTSGSSGQPKGVVVTRSNLSAMIGAALDSVEVDHTDVWTWSHSSAFDFSVWEIFGCLVTGGHLVVVDRETARDPMLFSELISRRQVSVLSQTPSAFSRLTDPLIARSTDARLESLRHIVFGGEELSTASIRRWMRRHPLVVMTNMYGITETTVHLTSTRVDVNDDRSVIGAPLDGVWLAVLDERQRELPVGARGELFVAGDQVSAGYLDEGTDGGRVGAEQSRFRDAPWGYGRMYATGDSVRRLGSNTFEYLGRLDAQVQLRGHRLELDEIAAVLARRPEVADVKVLVRTNGHGDDSVVAFVTSAGSDHERVRLDEKELESLCVQHLPVHAIPSRVIVVDEWPLTGTGKLDRHALLDIVSEPVTVTRAMTSTERVVATAFEALLEAPSVHSGDSNFFALGGTSLSAARLAAVLSSDGGARVSVADIFRSPTVQSLAELLDESRRASATVEYVPLPSIVDYRTEPDDMPLSPEQEDLWLRWRTDPGSTSHVLAASISIPEEVDTRRVVAGVRMLIGRHEMLRTTYPEVRGRPLQHLWSTDLALQMGEVDVLSTKVDDVDSALKVLINPIDIAREMPWRIRLVRDALGQRHLLTVMHHIAVDGASVDVLRREFREALELDIVASPGLWQPSRRRVDYRQYTLWRRHVAALRHDSDVDFWQEVFRTPIDAGSVPGFRLNVTASRTVAGARRIHRSLDEDATTRLTELAAASHTTVFVIVHTALAAVLARSTGHDDVVVGTAMSARTVDQLAGAVGLFAQAIPLRTHIDLERPFRELLECVTARDADAFAHAGLPAVEIATIADPERTAAGRPLFDVVLGQLDLRGEVRDEDFARTLPLYGLDFAVYNDGHRLNLTLTTDERSVDEHRARELVDSVIVLLASAVAAPDRPAADLLVGTDVVFSAPRDEANTDPAPATCGHLLRRALNVDPDALAVIDIRNRVSGFGRSISYRDLAALASHVARRLAARGVGAGDVVVLNMHRSVWSVIGEWGVAFAGAAFVSIEPGEPEARRRSMIDAVGAALLLYNGERPAECAIETMEIDWAKSDPDTERSGELFYERDRVRTVRMDDVAYLVFTSGTTGAPKPVAVTHRGLVGVIGAAVDRAGLSVGVRVMHTYANTFDAHLIGVVPAAVAGSTLVICPHDTVGGHELADLITQESVEVLMTTPGVLATLTPESVGTVSRVVVGGEKLPPRSSSMWSSRVRLVNFYGPSETTIAVTAANVVDSGTGPGREISIGTPVGGVEVLVLDRRLRPVPDYTIGELYVAGPALARGYAGMSAKTAASFVPHPGRSGRRMYRTGDLVYREASGRLVIRGRLDSQIKINGIRLEPGEIDAALSDVSGVRASVTDVHTAHSGDQVLASWVVLDESAAITPHQIRSELRNILPRSIVPSAVTIVEQLPIGRHGKVDRRALPAPSFAGPPSAAPCTPSESLVAQVWSEMLDRPISEITNQSDFFGHGGTSLSATRVAGRLRELSGVDIPVSAVFEHRTLAELAGLLSASLSTIDAPAPVHETYSGPVPLAFPQQRLWIHHRIAPQSSAYHVPVVLHLSGHVDPTRLRRAVERVVERHVSLRMAYPDTAEGPVQEAIEQWTVDFEVVEVDAGSADTEVAKRVTTPFDLARGPAFRASLVRSDAEYVLVIVLHHVAVDGWSMRVLMEDLSEACGDAWDAGEPPLDYLDYSRWLRERLGNPSDPSSRFAYELEHWSRVLEDAPAPIPIADLSPRTGGDQLGGRTTRRLGNALMDSVARLAEAESSTVFHIVHAALAVLLSRLTGRDDVVIGVPTHGRTDSRWDRVVGMFVNTLALRTRIAPASKVVDAVHVARDVNLTAAAHAEVPYDAVAGLVAPARGVAGDPLISVLLVHQDVLPIDQMRAYLDHGSLTGELDTRSIDGVSAKYDLEVVLSRDADGCAHLGVIHSTRVSGARAEAVVGELVTMLAGAEAPQSAFPRGDLEANPANDAVVPDSVHGFPGQPTTAEPPDAQTGRSGAVTTEVMKSAITIADAMAAAVGGARGTVGLDDDFFAIGGTSLSATRMVTILRADGFDVAVRDVFDSATPAELATRLLTRGTVTATATGSAPSSYAVGLEQVPMVPPQRQMWVLSGLYPLVPRWVPLAVAAAGGCSVDDARSAVSSLVSRHHALQMSYPSFTEPRQYHHAHWSADPMLVPESRAMEELAVAMARPARLDNEPPVMVWIVTRESGSAGAQPTVSGVVMLVHHISADGESAAIMRRDLAALLSGAELPAPNVGYAQAARWITELAHRNRPADLEYWRQALDDVPPNSSLERDPSVRPSANGIEWAVIDVDDELSVAVGRTARVHRASRFHVFHAALAMCLSAHLGTDDVLIATPVSLRVHPDIREIVGMFVNTVVLRSRFTTDMTISDLITSIRDRDVAAMDHCTVLFADVIDHLGVERHKDHHPLTRVMFSVVDDSGATVPLRDDLDEMRSSSKEFELQVTVVREGGTWRIRLLFARGLLTEGQIGRFRRRLSRCLEIVAGDPGRAAAAIDVRLDDEIETVEQSVSSEDRLLGDLLDAQIVARPDAPAIDDGRVTLTYRELDRWVSVAARGLIHRGVRPHRCVAIAIGRSIESVVALWAVTRIGGVVIPIDTAYPTERIAEIARVTRAMVITRNDIEGPPRSDAQLQRYEVVRVRTDSLAYVITTSGTTGAPNIVGVTHQGLTGLMDATRFPAVAADRIAMASSPGFDATILDVLWPLISGATSVVVPPEVIGGGEMTTWFREQQVTAFFATPSVLATLSVDDLPDVRTVVVGGEGLPQHLAQRWAGRVRLVNIYGPTETTVCATTAEVSQDRPVRIGVPLPGFGLEILDSHLRPVPPGTVGQLFLSGHSLARGYLGDAALTARRFVAGPNGRRRYATGDLVRWTAEGLEHRGRIDRQIKIRGQRVEPAEVDTVLVRAGAGAAATVVVPSQSGDALVSYVTVNGTDIDAREFKETCARFLPRHMVPAQIVIVPGLPRTSSGKLATNQLPPPPWVRSDRRPRDELETAVLDCFTQVLGVDIGMDDDFFSAGGNSLTLLELRAELAERAGCRVPASALFGASTPSEVASLARGEQGLFGSAAAHVVDISEKFGRRSGQPRPDTESTVLWCVHPASGLARDYLPLAGVLTNEKVLGLQLPDAGSAGIEFEPTIQSVAAAHVEAIRSRQPKGPYQLLGWSIGGAIAHEIASQITDLGEHVSLLCLMDAHTPEELAAVQAPLFGMSPVEPGALTVSELRELDRHRLWITQLIDSLAAHRPSTVVVRNTIFFAADNTIASGWGRYVSGPIRVLQVAAPHSDFGRPDVMRDMGRMLAGAIASGVER</sequence>
<dbReference type="InterPro" id="IPR023213">
    <property type="entry name" value="CAT-like_dom_sf"/>
</dbReference>
<keyword evidence="7" id="KW-1185">Reference proteome</keyword>
<evidence type="ECO:0000256" key="3">
    <source>
        <dbReference type="ARBA" id="ARBA00022553"/>
    </source>
</evidence>